<evidence type="ECO:0000313" key="1">
    <source>
        <dbReference type="EMBL" id="OPA77408.1"/>
    </source>
</evidence>
<dbReference type="Proteomes" id="UP000190188">
    <property type="component" value="Unassembled WGS sequence"/>
</dbReference>
<proteinExistence type="predicted"/>
<dbReference type="AlphaFoldDB" id="A0A1T2XC55"/>
<name>A0A1T2XC55_9BACL</name>
<dbReference type="InterPro" id="IPR027417">
    <property type="entry name" value="P-loop_NTPase"/>
</dbReference>
<dbReference type="EMBL" id="MSZX01000005">
    <property type="protein sequence ID" value="OPA77408.1"/>
    <property type="molecule type" value="Genomic_DNA"/>
</dbReference>
<gene>
    <name evidence="1" type="ORF">BVG16_13180</name>
</gene>
<reference evidence="1 2" key="1">
    <citation type="submission" date="2017-01" db="EMBL/GenBank/DDBJ databases">
        <title>Genome analysis of Paenibacillus selenitrireducens ES3-24.</title>
        <authorList>
            <person name="Xu D."/>
            <person name="Yao R."/>
            <person name="Zheng S."/>
        </authorList>
    </citation>
    <scope>NUCLEOTIDE SEQUENCE [LARGE SCALE GENOMIC DNA]</scope>
    <source>
        <strain evidence="1 2">ES3-24</strain>
    </source>
</reference>
<accession>A0A1T2XC55</accession>
<dbReference type="SUPFAM" id="SSF52540">
    <property type="entry name" value="P-loop containing nucleoside triphosphate hydrolases"/>
    <property type="match status" value="1"/>
</dbReference>
<comment type="caution">
    <text evidence="1">The sequence shown here is derived from an EMBL/GenBank/DDBJ whole genome shotgun (WGS) entry which is preliminary data.</text>
</comment>
<sequence>MHNNKIIIVDGMPGSGKSTTASFIAEQLSSLHINNKLFLETSSDNPLFINTPALHSLSSEKDSEEFSSRVISLYLNFVEEYKEKETVIIIESLIYQGIFSVALFKGMKVNQVIALAQRIIEILDVMNPMFIFYVQKDAEKNWRRICDIRGMEFAKICGLHTDVDFQKAAQGWTYTQSLFKGLLQSWKTPSMIIENVDYAWDDYYRDIRSFLKLDQSVK</sequence>
<evidence type="ECO:0008006" key="3">
    <source>
        <dbReference type="Google" id="ProtNLM"/>
    </source>
</evidence>
<protein>
    <recommendedName>
        <fullName evidence="3">Thymidylate kinase-like domain-containing protein</fullName>
    </recommendedName>
</protein>
<dbReference type="RefSeq" id="WP_078499150.1">
    <property type="nucleotide sequence ID" value="NZ_MSZX01000005.1"/>
</dbReference>
<evidence type="ECO:0000313" key="2">
    <source>
        <dbReference type="Proteomes" id="UP000190188"/>
    </source>
</evidence>
<organism evidence="1 2">
    <name type="scientific">Paenibacillus selenitireducens</name>
    <dbReference type="NCBI Taxonomy" id="1324314"/>
    <lineage>
        <taxon>Bacteria</taxon>
        <taxon>Bacillati</taxon>
        <taxon>Bacillota</taxon>
        <taxon>Bacilli</taxon>
        <taxon>Bacillales</taxon>
        <taxon>Paenibacillaceae</taxon>
        <taxon>Paenibacillus</taxon>
    </lineage>
</organism>
<dbReference type="OrthoDB" id="8211253at2"/>
<dbReference type="STRING" id="1324314.BVG16_13180"/>
<keyword evidence="2" id="KW-1185">Reference proteome</keyword>
<dbReference type="Gene3D" id="3.40.50.300">
    <property type="entry name" value="P-loop containing nucleotide triphosphate hydrolases"/>
    <property type="match status" value="1"/>
</dbReference>